<dbReference type="SUPFAM" id="SSF55729">
    <property type="entry name" value="Acyl-CoA N-acyltransferases (Nat)"/>
    <property type="match status" value="1"/>
</dbReference>
<reference evidence="1 2" key="1">
    <citation type="submission" date="2016-10" db="EMBL/GenBank/DDBJ databases">
        <authorList>
            <person name="de Groot N.N."/>
        </authorList>
    </citation>
    <scope>NUCLEOTIDE SEQUENCE [LARGE SCALE GENOMIC DNA]</scope>
    <source>
        <strain evidence="1 2">CGMCC 1.7659</strain>
    </source>
</reference>
<name>A0A1I4VFX7_9GAMM</name>
<dbReference type="InterPro" id="IPR016181">
    <property type="entry name" value="Acyl_CoA_acyltransferase"/>
</dbReference>
<evidence type="ECO:0008006" key="3">
    <source>
        <dbReference type="Google" id="ProtNLM"/>
    </source>
</evidence>
<keyword evidence="2" id="KW-1185">Reference proteome</keyword>
<accession>A0A1I4VFX7</accession>
<evidence type="ECO:0000313" key="1">
    <source>
        <dbReference type="EMBL" id="SFN00040.1"/>
    </source>
</evidence>
<organism evidence="1 2">
    <name type="scientific">Dokdonella immobilis</name>
    <dbReference type="NCBI Taxonomy" id="578942"/>
    <lineage>
        <taxon>Bacteria</taxon>
        <taxon>Pseudomonadati</taxon>
        <taxon>Pseudomonadota</taxon>
        <taxon>Gammaproteobacteria</taxon>
        <taxon>Lysobacterales</taxon>
        <taxon>Rhodanobacteraceae</taxon>
        <taxon>Dokdonella</taxon>
    </lineage>
</organism>
<protein>
    <recommendedName>
        <fullName evidence="3">N-acetyltransferase domain-containing protein</fullName>
    </recommendedName>
</protein>
<proteinExistence type="predicted"/>
<sequence>MSQGSTPAAYQVDPGQVRRDREAILAVWHGNLGEDARMGAKFDWFYAQCPFGEPSVCLLRAAPQAAPIGVAAAGPRRLMAAAGAIEAGVLVDLAVAAAHRSLGPAMMLQTALAEVAGQRFGLLYGFPNPKAAPVFKRIGYSKLGEMIRYARVLRYAGYLARRLPRPLARLASLPLDFAVRLRDAWRARADRRWSARWSDAADARFDTVWAASLPIDGALAIRNTAFARWRFDACPLEKTRYLLLENETDGTLHAWFACQPRGDLLHVRDFWAVDASRGLDRACIDALLRAARKAGHAAVSVEIAAEAGHLDGWLGAGFSARSRRPVYGKWTRDGAMPPLFLTSADEDE</sequence>
<dbReference type="AlphaFoldDB" id="A0A1I4VFX7"/>
<dbReference type="RefSeq" id="WP_092404220.1">
    <property type="nucleotide sequence ID" value="NZ_FOVF01000002.1"/>
</dbReference>
<gene>
    <name evidence="1" type="ORF">SAMN05216289_10244</name>
</gene>
<dbReference type="STRING" id="578942.SAMN05216289_10244"/>
<dbReference type="Gene3D" id="3.40.630.30">
    <property type="match status" value="1"/>
</dbReference>
<dbReference type="EMBL" id="FOVF01000002">
    <property type="protein sequence ID" value="SFN00040.1"/>
    <property type="molecule type" value="Genomic_DNA"/>
</dbReference>
<dbReference type="Proteomes" id="UP000198575">
    <property type="component" value="Unassembled WGS sequence"/>
</dbReference>
<dbReference type="OrthoDB" id="5936345at2"/>
<evidence type="ECO:0000313" key="2">
    <source>
        <dbReference type="Proteomes" id="UP000198575"/>
    </source>
</evidence>